<gene>
    <name evidence="1" type="ORF">C9374_002071</name>
</gene>
<proteinExistence type="predicted"/>
<dbReference type="RefSeq" id="XP_044551028.1">
    <property type="nucleotide sequence ID" value="XM_044691449.1"/>
</dbReference>
<evidence type="ECO:0000313" key="1">
    <source>
        <dbReference type="EMBL" id="KAG2387036.1"/>
    </source>
</evidence>
<organism evidence="1 2">
    <name type="scientific">Naegleria lovaniensis</name>
    <name type="common">Amoeba</name>
    <dbReference type="NCBI Taxonomy" id="51637"/>
    <lineage>
        <taxon>Eukaryota</taxon>
        <taxon>Discoba</taxon>
        <taxon>Heterolobosea</taxon>
        <taxon>Tetramitia</taxon>
        <taxon>Eutetramitia</taxon>
        <taxon>Vahlkampfiidae</taxon>
        <taxon>Naegleria</taxon>
    </lineage>
</organism>
<keyword evidence="2" id="KW-1185">Reference proteome</keyword>
<name>A0AA88GW71_NAELO</name>
<dbReference type="GeneID" id="68094527"/>
<dbReference type="EMBL" id="PYSW02000014">
    <property type="protein sequence ID" value="KAG2387036.1"/>
    <property type="molecule type" value="Genomic_DNA"/>
</dbReference>
<evidence type="ECO:0000313" key="2">
    <source>
        <dbReference type="Proteomes" id="UP000816034"/>
    </source>
</evidence>
<sequence>MKQFHIDLNIIEQEFSRQESSKRPYRPFLMSLYFTIRYFIKYKFSTVLEWHHSENDNLEREQQSKLDTTSQSDTIPYFATCSNHGFIYAEGFNTQLQSRFFYENYDPHAGGDYRSHRQIFEQDQNGGETIHFLTETYTLQEEFVAFLQIIVRNVNGVIYILNIPKSSVDDSLNGLERVLESELRSLKSIMNNDIDYKLLYTIGLHTQHECKDVIFQKLCEMVNEKNYFGKHDVSVTQCNLYDHDQVERTMIHTLERYRLHPIDMNRLFICLVHHHLKLGKKDKKKCRIM</sequence>
<comment type="caution">
    <text evidence="1">The sequence shown here is derived from an EMBL/GenBank/DDBJ whole genome shotgun (WGS) entry which is preliminary data.</text>
</comment>
<dbReference type="AlphaFoldDB" id="A0AA88GW71"/>
<protein>
    <submittedName>
        <fullName evidence="1">Uncharacterized protein</fullName>
    </submittedName>
</protein>
<dbReference type="Proteomes" id="UP000816034">
    <property type="component" value="Unassembled WGS sequence"/>
</dbReference>
<reference evidence="1 2" key="1">
    <citation type="journal article" date="2018" name="BMC Genomics">
        <title>The genome of Naegleria lovaniensis, the basis for a comparative approach to unravel pathogenicity factors of the human pathogenic amoeba N. fowleri.</title>
        <authorList>
            <person name="Liechti N."/>
            <person name="Schurch N."/>
            <person name="Bruggmann R."/>
            <person name="Wittwer M."/>
        </authorList>
    </citation>
    <scope>NUCLEOTIDE SEQUENCE [LARGE SCALE GENOMIC DNA]</scope>
    <source>
        <strain evidence="1 2">ATCC 30569</strain>
    </source>
</reference>
<accession>A0AA88GW71</accession>